<protein>
    <submittedName>
        <fullName evidence="2">Uncharacterized protein</fullName>
    </submittedName>
</protein>
<accession>F0STE5</accession>
<dbReference type="KEGG" id="pbs:Plabr_2808"/>
<keyword evidence="1" id="KW-0472">Membrane</keyword>
<keyword evidence="1" id="KW-1133">Transmembrane helix</keyword>
<proteinExistence type="predicted"/>
<name>F0STE5_RUBBR</name>
<dbReference type="STRING" id="756272.Plabr_2808"/>
<feature type="transmembrane region" description="Helical" evidence="1">
    <location>
        <begin position="20"/>
        <end position="41"/>
    </location>
</feature>
<dbReference type="NCBIfam" id="TIGR02532">
    <property type="entry name" value="IV_pilin_GFxxxE"/>
    <property type="match status" value="1"/>
</dbReference>
<dbReference type="AlphaFoldDB" id="F0STE5"/>
<dbReference type="InterPro" id="IPR012902">
    <property type="entry name" value="N_methyl_site"/>
</dbReference>
<dbReference type="SUPFAM" id="SSF54523">
    <property type="entry name" value="Pili subunits"/>
    <property type="match status" value="1"/>
</dbReference>
<dbReference type="RefSeq" id="WP_013629129.1">
    <property type="nucleotide sequence ID" value="NC_015174.1"/>
</dbReference>
<keyword evidence="3" id="KW-1185">Reference proteome</keyword>
<dbReference type="InterPro" id="IPR045584">
    <property type="entry name" value="Pilin-like"/>
</dbReference>
<dbReference type="Proteomes" id="UP000006860">
    <property type="component" value="Chromosome"/>
</dbReference>
<organism evidence="2 3">
    <name type="scientific">Rubinisphaera brasiliensis (strain ATCC 49424 / DSM 5305 / JCM 21570 / IAM 15109 / NBRC 103401 / IFAM 1448)</name>
    <name type="common">Planctomyces brasiliensis</name>
    <dbReference type="NCBI Taxonomy" id="756272"/>
    <lineage>
        <taxon>Bacteria</taxon>
        <taxon>Pseudomonadati</taxon>
        <taxon>Planctomycetota</taxon>
        <taxon>Planctomycetia</taxon>
        <taxon>Planctomycetales</taxon>
        <taxon>Planctomycetaceae</taxon>
        <taxon>Rubinisphaera</taxon>
    </lineage>
</organism>
<gene>
    <name evidence="2" type="ordered locus">Plabr_2808</name>
</gene>
<reference evidence="3" key="1">
    <citation type="submission" date="2011-02" db="EMBL/GenBank/DDBJ databases">
        <title>The complete genome of Planctomyces brasiliensis DSM 5305.</title>
        <authorList>
            <person name="Lucas S."/>
            <person name="Copeland A."/>
            <person name="Lapidus A."/>
            <person name="Bruce D."/>
            <person name="Goodwin L."/>
            <person name="Pitluck S."/>
            <person name="Kyrpides N."/>
            <person name="Mavromatis K."/>
            <person name="Pagani I."/>
            <person name="Ivanova N."/>
            <person name="Ovchinnikova G."/>
            <person name="Lu M."/>
            <person name="Detter J.C."/>
            <person name="Han C."/>
            <person name="Land M."/>
            <person name="Hauser L."/>
            <person name="Markowitz V."/>
            <person name="Cheng J.-F."/>
            <person name="Hugenholtz P."/>
            <person name="Woyke T."/>
            <person name="Wu D."/>
            <person name="Tindall B."/>
            <person name="Pomrenke H.G."/>
            <person name="Brambilla E."/>
            <person name="Klenk H.-P."/>
            <person name="Eisen J.A."/>
        </authorList>
    </citation>
    <scope>NUCLEOTIDE SEQUENCE [LARGE SCALE GENOMIC DNA]</scope>
    <source>
        <strain evidence="3">ATCC 49424 / DSM 5305 / JCM 21570 / NBRC 103401 / IFAM 1448</strain>
    </source>
</reference>
<evidence type="ECO:0000256" key="1">
    <source>
        <dbReference type="SAM" id="Phobius"/>
    </source>
</evidence>
<evidence type="ECO:0000313" key="3">
    <source>
        <dbReference type="Proteomes" id="UP000006860"/>
    </source>
</evidence>
<keyword evidence="1" id="KW-0812">Transmembrane</keyword>
<dbReference type="EMBL" id="CP002546">
    <property type="protein sequence ID" value="ADY60407.1"/>
    <property type="molecule type" value="Genomic_DNA"/>
</dbReference>
<dbReference type="HOGENOM" id="CLU_1711908_0_0_0"/>
<sequence>MKSLSLKRYSRHGQPRGFLLVEMIVALVLIGALTSFVLPLVSSIGRQQQAFSGQVKCDLTLMNAVAFVHAEPETAEWQNAEWLKQKSQEYSQRLTGQDDGISLAVRESQVTPSQNILAVQVTVRKGTDPQQKSAVITTWVSSATPPAQEEPNE</sequence>
<evidence type="ECO:0000313" key="2">
    <source>
        <dbReference type="EMBL" id="ADY60407.1"/>
    </source>
</evidence>